<dbReference type="Proteomes" id="UP001500021">
    <property type="component" value="Unassembled WGS sequence"/>
</dbReference>
<feature type="compositionally biased region" description="Polar residues" evidence="1">
    <location>
        <begin position="42"/>
        <end position="66"/>
    </location>
</feature>
<gene>
    <name evidence="2" type="ORF">GCM10009111_11050</name>
</gene>
<accession>A0ABP3WE54</accession>
<name>A0ABP3WE54_9GAMM</name>
<dbReference type="RefSeq" id="WP_343815964.1">
    <property type="nucleotide sequence ID" value="NZ_BAAAFA010000003.1"/>
</dbReference>
<feature type="compositionally biased region" description="Polar residues" evidence="1">
    <location>
        <begin position="1"/>
        <end position="15"/>
    </location>
</feature>
<sequence>MGTSASSLGPNNQSPLVPPWAEQGDSITIEPASGTDGDIDTDQNGSDGSQDSEQGNDNNEIDNSQVQSEIPGPAHIEAKPNRFASARQAFGKYAQSGGGTSQLRKSLKSYAKKSSGGGKGTSRRLASGITAGTGLLGIMRGDNVTVNHQTLSLGDLEGLTTDQAIDKIASHLAPDNADSDAVRIALDYALEEALPDTNDFEPESFTDDVIQEAISCYLTDLIFQDVVTGMGRAWFHVEPASKHHRMEEELRELIKVIAQEQLENVTHGNPSSITRDNITKIQIDAITMTVDEWESFDD</sequence>
<protein>
    <recommendedName>
        <fullName evidence="4">DUF3306 domain-containing protein</fullName>
    </recommendedName>
</protein>
<reference evidence="3" key="1">
    <citation type="journal article" date="2019" name="Int. J. Syst. Evol. Microbiol.">
        <title>The Global Catalogue of Microorganisms (GCM) 10K type strain sequencing project: providing services to taxonomists for standard genome sequencing and annotation.</title>
        <authorList>
            <consortium name="The Broad Institute Genomics Platform"/>
            <consortium name="The Broad Institute Genome Sequencing Center for Infectious Disease"/>
            <person name="Wu L."/>
            <person name="Ma J."/>
        </authorList>
    </citation>
    <scope>NUCLEOTIDE SEQUENCE [LARGE SCALE GENOMIC DNA]</scope>
    <source>
        <strain evidence="3">JCM 15608</strain>
    </source>
</reference>
<dbReference type="EMBL" id="BAAAFA010000003">
    <property type="protein sequence ID" value="GAA0814329.1"/>
    <property type="molecule type" value="Genomic_DNA"/>
</dbReference>
<feature type="region of interest" description="Disordered" evidence="1">
    <location>
        <begin position="1"/>
        <end position="66"/>
    </location>
</feature>
<evidence type="ECO:0008006" key="4">
    <source>
        <dbReference type="Google" id="ProtNLM"/>
    </source>
</evidence>
<evidence type="ECO:0000313" key="3">
    <source>
        <dbReference type="Proteomes" id="UP001500021"/>
    </source>
</evidence>
<evidence type="ECO:0000313" key="2">
    <source>
        <dbReference type="EMBL" id="GAA0814329.1"/>
    </source>
</evidence>
<proteinExistence type="predicted"/>
<keyword evidence="3" id="KW-1185">Reference proteome</keyword>
<evidence type="ECO:0000256" key="1">
    <source>
        <dbReference type="SAM" id="MobiDB-lite"/>
    </source>
</evidence>
<comment type="caution">
    <text evidence="2">The sequence shown here is derived from an EMBL/GenBank/DDBJ whole genome shotgun (WGS) entry which is preliminary data.</text>
</comment>
<feature type="region of interest" description="Disordered" evidence="1">
    <location>
        <begin position="93"/>
        <end position="125"/>
    </location>
</feature>
<organism evidence="2 3">
    <name type="scientific">Colwellia asteriadis</name>
    <dbReference type="NCBI Taxonomy" id="517723"/>
    <lineage>
        <taxon>Bacteria</taxon>
        <taxon>Pseudomonadati</taxon>
        <taxon>Pseudomonadota</taxon>
        <taxon>Gammaproteobacteria</taxon>
        <taxon>Alteromonadales</taxon>
        <taxon>Colwelliaceae</taxon>
        <taxon>Colwellia</taxon>
    </lineage>
</organism>